<dbReference type="SUPFAM" id="SSF103473">
    <property type="entry name" value="MFS general substrate transporter"/>
    <property type="match status" value="1"/>
</dbReference>
<evidence type="ECO:0000256" key="1">
    <source>
        <dbReference type="ARBA" id="ARBA00004141"/>
    </source>
</evidence>
<keyword evidence="4 5" id="KW-0472">Membrane</keyword>
<comment type="caution">
    <text evidence="6">The sequence shown here is derived from an EMBL/GenBank/DDBJ whole genome shotgun (WGS) entry which is preliminary data.</text>
</comment>
<accession>A0AAD6DDX5</accession>
<keyword evidence="2 5" id="KW-0812">Transmembrane</keyword>
<reference evidence="6 7" key="1">
    <citation type="journal article" date="2023" name="IMA Fungus">
        <title>Comparative genomic study of the Penicillium genus elucidates a diverse pangenome and 15 lateral gene transfer events.</title>
        <authorList>
            <person name="Petersen C."/>
            <person name="Sorensen T."/>
            <person name="Nielsen M.R."/>
            <person name="Sondergaard T.E."/>
            <person name="Sorensen J.L."/>
            <person name="Fitzpatrick D.A."/>
            <person name="Frisvad J.C."/>
            <person name="Nielsen K.L."/>
        </authorList>
    </citation>
    <scope>NUCLEOTIDE SEQUENCE [LARGE SCALE GENOMIC DNA]</scope>
    <source>
        <strain evidence="6 7">IBT 29057</strain>
    </source>
</reference>
<feature type="transmembrane region" description="Helical" evidence="5">
    <location>
        <begin position="113"/>
        <end position="137"/>
    </location>
</feature>
<dbReference type="InterPro" id="IPR036259">
    <property type="entry name" value="MFS_trans_sf"/>
</dbReference>
<keyword evidence="7" id="KW-1185">Reference proteome</keyword>
<keyword evidence="3 5" id="KW-1133">Transmembrane helix</keyword>
<dbReference type="InterPro" id="IPR011701">
    <property type="entry name" value="MFS"/>
</dbReference>
<dbReference type="GO" id="GO:0015174">
    <property type="term" value="F:basic amino acid transmembrane transporter activity"/>
    <property type="evidence" value="ECO:0007669"/>
    <property type="project" value="TreeGrafter"/>
</dbReference>
<dbReference type="EMBL" id="JAQJAC010000008">
    <property type="protein sequence ID" value="KAJ5575060.1"/>
    <property type="molecule type" value="Genomic_DNA"/>
</dbReference>
<dbReference type="Gene3D" id="1.20.1250.20">
    <property type="entry name" value="MFS general substrate transporter like domains"/>
    <property type="match status" value="1"/>
</dbReference>
<proteinExistence type="predicted"/>
<evidence type="ECO:0000313" key="7">
    <source>
        <dbReference type="Proteomes" id="UP001216150"/>
    </source>
</evidence>
<comment type="subcellular location">
    <subcellularLocation>
        <location evidence="1">Membrane</location>
        <topology evidence="1">Multi-pass membrane protein</topology>
    </subcellularLocation>
</comment>
<feature type="transmembrane region" description="Helical" evidence="5">
    <location>
        <begin position="81"/>
        <end position="101"/>
    </location>
</feature>
<dbReference type="PANTHER" id="PTHR23501">
    <property type="entry name" value="MAJOR FACILITATOR SUPERFAMILY"/>
    <property type="match status" value="1"/>
</dbReference>
<dbReference type="Pfam" id="PF07690">
    <property type="entry name" value="MFS_1"/>
    <property type="match status" value="1"/>
</dbReference>
<feature type="transmembrane region" description="Helical" evidence="5">
    <location>
        <begin position="12"/>
        <end position="28"/>
    </location>
</feature>
<dbReference type="AlphaFoldDB" id="A0AAD6DDX5"/>
<dbReference type="Proteomes" id="UP001216150">
    <property type="component" value="Unassembled WGS sequence"/>
</dbReference>
<evidence type="ECO:0000256" key="5">
    <source>
        <dbReference type="SAM" id="Phobius"/>
    </source>
</evidence>
<evidence type="ECO:0000256" key="4">
    <source>
        <dbReference type="ARBA" id="ARBA00023136"/>
    </source>
</evidence>
<evidence type="ECO:0000313" key="6">
    <source>
        <dbReference type="EMBL" id="KAJ5575060.1"/>
    </source>
</evidence>
<gene>
    <name evidence="6" type="ORF">N7450_008959</name>
</gene>
<feature type="transmembrane region" description="Helical" evidence="5">
    <location>
        <begin position="54"/>
        <end position="75"/>
    </location>
</feature>
<evidence type="ECO:0000256" key="2">
    <source>
        <dbReference type="ARBA" id="ARBA00022692"/>
    </source>
</evidence>
<dbReference type="PANTHER" id="PTHR23501:SF33">
    <property type="entry name" value="MAJOR FACILITATOR SUPERFAMILY (MFS) PROFILE DOMAIN-CONTAINING PROTEIN"/>
    <property type="match status" value="1"/>
</dbReference>
<organism evidence="6 7">
    <name type="scientific">Penicillium hetheringtonii</name>
    <dbReference type="NCBI Taxonomy" id="911720"/>
    <lineage>
        <taxon>Eukaryota</taxon>
        <taxon>Fungi</taxon>
        <taxon>Dikarya</taxon>
        <taxon>Ascomycota</taxon>
        <taxon>Pezizomycotina</taxon>
        <taxon>Eurotiomycetes</taxon>
        <taxon>Eurotiomycetidae</taxon>
        <taxon>Eurotiales</taxon>
        <taxon>Aspergillaceae</taxon>
        <taxon>Penicillium</taxon>
    </lineage>
</organism>
<dbReference type="GO" id="GO:0000329">
    <property type="term" value="C:fungal-type vacuole membrane"/>
    <property type="evidence" value="ECO:0007669"/>
    <property type="project" value="TreeGrafter"/>
</dbReference>
<evidence type="ECO:0008006" key="8">
    <source>
        <dbReference type="Google" id="ProtNLM"/>
    </source>
</evidence>
<sequence length="237" mass="26542">MPLKEMLANQIWVIYLAQFLVYFSLFGVRPPRHIISNMSEYFIRTRNASNKSSGAFFVMLTIGSVLGSVISGYSIKKTGKYKTLSVVGLLLMITAVVLFMVRWPQGPNAWEVSYLAIQGFGFMAFNAAFFVAVSVSVPRDSGASVITTYYLAQQLGILVGVNSTAAVVRSVFKNHLMENLALEPMANKACYFFRQEPFLLIIQNVLQDNRFAFKYLPPNLQEIIANTFMKVSFVPPC</sequence>
<evidence type="ECO:0000256" key="3">
    <source>
        <dbReference type="ARBA" id="ARBA00022989"/>
    </source>
</evidence>
<protein>
    <recommendedName>
        <fullName evidence="8">Major facilitator superfamily (MFS) profile domain-containing protein</fullName>
    </recommendedName>
</protein>
<name>A0AAD6DDX5_9EURO</name>
<feature type="transmembrane region" description="Helical" evidence="5">
    <location>
        <begin position="149"/>
        <end position="168"/>
    </location>
</feature>